<evidence type="ECO:0000313" key="2">
    <source>
        <dbReference type="Proteomes" id="UP000199679"/>
    </source>
</evidence>
<organism evidence="1 2">
    <name type="scientific">Mucilaginibacter mallensis</name>
    <dbReference type="NCBI Taxonomy" id="652787"/>
    <lineage>
        <taxon>Bacteria</taxon>
        <taxon>Pseudomonadati</taxon>
        <taxon>Bacteroidota</taxon>
        <taxon>Sphingobacteriia</taxon>
        <taxon>Sphingobacteriales</taxon>
        <taxon>Sphingobacteriaceae</taxon>
        <taxon>Mucilaginibacter</taxon>
    </lineage>
</organism>
<name>A0A1H1P650_MUCMA</name>
<gene>
    <name evidence="1" type="ORF">SAMN05216490_0473</name>
</gene>
<keyword evidence="2" id="KW-1185">Reference proteome</keyword>
<reference evidence="1 2" key="1">
    <citation type="submission" date="2016-10" db="EMBL/GenBank/DDBJ databases">
        <authorList>
            <person name="de Groot N.N."/>
        </authorList>
    </citation>
    <scope>NUCLEOTIDE SEQUENCE [LARGE SCALE GENOMIC DNA]</scope>
    <source>
        <strain evidence="1 2">MP1X4</strain>
    </source>
</reference>
<dbReference type="STRING" id="652787.SAMN05216490_0473"/>
<evidence type="ECO:0008006" key="3">
    <source>
        <dbReference type="Google" id="ProtNLM"/>
    </source>
</evidence>
<dbReference type="RefSeq" id="WP_091368655.1">
    <property type="nucleotide sequence ID" value="NZ_LT629740.1"/>
</dbReference>
<dbReference type="AlphaFoldDB" id="A0A1H1P650"/>
<protein>
    <recommendedName>
        <fullName evidence="3">Response regulatory domain-containing protein</fullName>
    </recommendedName>
</protein>
<dbReference type="EMBL" id="LT629740">
    <property type="protein sequence ID" value="SDS06530.1"/>
    <property type="molecule type" value="Genomic_DNA"/>
</dbReference>
<proteinExistence type="predicted"/>
<accession>A0A1H1P650</accession>
<evidence type="ECO:0000313" key="1">
    <source>
        <dbReference type="EMBL" id="SDS06530.1"/>
    </source>
</evidence>
<sequence length="140" mass="16093">MTRNRFKKVLLVAPEVSSHQLTAEYSSVRHIDSVHQVFPSIYQLNPDLIVLDYNHFSKDVEKIVRRIRGNKFYSKIKICCYKTKPHTKQDGLLTAIGVDFFIYQEELVLDIKSKSIPNIFSSIFDITHLAGLVPNPSTNL</sequence>
<dbReference type="Proteomes" id="UP000199679">
    <property type="component" value="Chromosome I"/>
</dbReference>
<dbReference type="OrthoDB" id="796020at2"/>